<reference evidence="2 3" key="1">
    <citation type="submission" date="2015-07" db="EMBL/GenBank/DDBJ databases">
        <authorList>
            <person name="Ju K.-S."/>
            <person name="Doroghazi J.R."/>
            <person name="Metcalf W.W."/>
        </authorList>
    </citation>
    <scope>NUCLEOTIDE SEQUENCE [LARGE SCALE GENOMIC DNA]</scope>
    <source>
        <strain evidence="2 3">NRRL B-3589</strain>
    </source>
</reference>
<evidence type="ECO:0008006" key="4">
    <source>
        <dbReference type="Google" id="ProtNLM"/>
    </source>
</evidence>
<evidence type="ECO:0000313" key="3">
    <source>
        <dbReference type="Proteomes" id="UP000037020"/>
    </source>
</evidence>
<feature type="non-terminal residue" evidence="2">
    <location>
        <position position="88"/>
    </location>
</feature>
<gene>
    <name evidence="2" type="ORF">ADK38_18705</name>
</gene>
<dbReference type="Gene3D" id="3.20.20.70">
    <property type="entry name" value="Aldolase class I"/>
    <property type="match status" value="1"/>
</dbReference>
<protein>
    <recommendedName>
        <fullName evidence="4">Dihydrodipicolinate synthase family protein</fullName>
    </recommendedName>
</protein>
<dbReference type="EMBL" id="LGUT01001592">
    <property type="protein sequence ID" value="KOG88641.1"/>
    <property type="molecule type" value="Genomic_DNA"/>
</dbReference>
<feature type="region of interest" description="Disordered" evidence="1">
    <location>
        <begin position="1"/>
        <end position="28"/>
    </location>
</feature>
<accession>A0ABR5J5L1</accession>
<dbReference type="Pfam" id="PF06187">
    <property type="entry name" value="DUF993"/>
    <property type="match status" value="1"/>
</dbReference>
<dbReference type="Proteomes" id="UP000037020">
    <property type="component" value="Unassembled WGS sequence"/>
</dbReference>
<sequence length="88" mass="8974">MTIELPVEGGGTRTYEPRAEPAPLPRAGAPAASRTVFAAAHVVAAPSGDPGATGLDWDATLAFRRHLWGHGLGVAEAMDTAQRGGGLD</sequence>
<evidence type="ECO:0000256" key="1">
    <source>
        <dbReference type="SAM" id="MobiDB-lite"/>
    </source>
</evidence>
<proteinExistence type="predicted"/>
<name>A0ABR5J5L1_9ACTN</name>
<evidence type="ECO:0000313" key="2">
    <source>
        <dbReference type="EMBL" id="KOG88641.1"/>
    </source>
</evidence>
<organism evidence="2 3">
    <name type="scientific">Streptomyces varsoviensis</name>
    <dbReference type="NCBI Taxonomy" id="67373"/>
    <lineage>
        <taxon>Bacteria</taxon>
        <taxon>Bacillati</taxon>
        <taxon>Actinomycetota</taxon>
        <taxon>Actinomycetes</taxon>
        <taxon>Kitasatosporales</taxon>
        <taxon>Streptomycetaceae</taxon>
        <taxon>Streptomyces</taxon>
    </lineage>
</organism>
<dbReference type="InterPro" id="IPR009334">
    <property type="entry name" value="DUF993"/>
</dbReference>
<comment type="caution">
    <text evidence="2">The sequence shown here is derived from an EMBL/GenBank/DDBJ whole genome shotgun (WGS) entry which is preliminary data.</text>
</comment>
<dbReference type="InterPro" id="IPR013785">
    <property type="entry name" value="Aldolase_TIM"/>
</dbReference>
<keyword evidence="3" id="KW-1185">Reference proteome</keyword>